<sequence>MSDISFFPIVTNGANCVEICRTSDFVIEFFYFFRPQIFFLSIFFQTMNQPDLADLLYLTAIMLEFISLTWTSKRPFQFNSYRPSFKFETPTFLTCANPDQYYYNIVNGRPTGKAYSPPPMNKTRKPNQFLCYNCRQYGHYAVECTFSYVSKFEQNSDPNSTESLDISSEEQDLYYGKSYYEYDSDDEESEETEEESDSKFYGQEAFH</sequence>
<dbReference type="InterPro" id="IPR001878">
    <property type="entry name" value="Znf_CCHC"/>
</dbReference>
<proteinExistence type="predicted"/>
<dbReference type="AlphaFoldDB" id="A0A397VKQ5"/>
<keyword evidence="1" id="KW-0862">Zinc</keyword>
<name>A0A397VKQ5_9GLOM</name>
<dbReference type="SUPFAM" id="SSF57756">
    <property type="entry name" value="Retrovirus zinc finger-like domains"/>
    <property type="match status" value="1"/>
</dbReference>
<keyword evidence="1" id="KW-0479">Metal-binding</keyword>
<keyword evidence="5" id="KW-1185">Reference proteome</keyword>
<dbReference type="EMBL" id="QKWP01000280">
    <property type="protein sequence ID" value="RIB23064.1"/>
    <property type="molecule type" value="Genomic_DNA"/>
</dbReference>
<evidence type="ECO:0000259" key="3">
    <source>
        <dbReference type="PROSITE" id="PS50158"/>
    </source>
</evidence>
<dbReference type="PROSITE" id="PS50158">
    <property type="entry name" value="ZF_CCHC"/>
    <property type="match status" value="1"/>
</dbReference>
<reference evidence="4 5" key="1">
    <citation type="submission" date="2018-06" db="EMBL/GenBank/DDBJ databases">
        <title>Comparative genomics reveals the genomic features of Rhizophagus irregularis, R. cerebriforme, R. diaphanum and Gigaspora rosea, and their symbiotic lifestyle signature.</title>
        <authorList>
            <person name="Morin E."/>
            <person name="San Clemente H."/>
            <person name="Chen E.C.H."/>
            <person name="De La Providencia I."/>
            <person name="Hainaut M."/>
            <person name="Kuo A."/>
            <person name="Kohler A."/>
            <person name="Murat C."/>
            <person name="Tang N."/>
            <person name="Roy S."/>
            <person name="Loubradou J."/>
            <person name="Henrissat B."/>
            <person name="Grigoriev I.V."/>
            <person name="Corradi N."/>
            <person name="Roux C."/>
            <person name="Martin F.M."/>
        </authorList>
    </citation>
    <scope>NUCLEOTIDE SEQUENCE [LARGE SCALE GENOMIC DNA]</scope>
    <source>
        <strain evidence="4 5">DAOM 194757</strain>
    </source>
</reference>
<gene>
    <name evidence="4" type="ORF">C2G38_910017</name>
</gene>
<dbReference type="InterPro" id="IPR036875">
    <property type="entry name" value="Znf_CCHC_sf"/>
</dbReference>
<dbReference type="Pfam" id="PF00098">
    <property type="entry name" value="zf-CCHC"/>
    <property type="match status" value="1"/>
</dbReference>
<feature type="region of interest" description="Disordered" evidence="2">
    <location>
        <begin position="177"/>
        <end position="207"/>
    </location>
</feature>
<evidence type="ECO:0000256" key="2">
    <source>
        <dbReference type="SAM" id="MobiDB-lite"/>
    </source>
</evidence>
<dbReference type="GO" id="GO:0003676">
    <property type="term" value="F:nucleic acid binding"/>
    <property type="evidence" value="ECO:0007669"/>
    <property type="project" value="InterPro"/>
</dbReference>
<dbReference type="OrthoDB" id="10510675at2759"/>
<dbReference type="GO" id="GO:0008270">
    <property type="term" value="F:zinc ion binding"/>
    <property type="evidence" value="ECO:0007669"/>
    <property type="project" value="UniProtKB-KW"/>
</dbReference>
<accession>A0A397VKQ5</accession>
<evidence type="ECO:0000313" key="4">
    <source>
        <dbReference type="EMBL" id="RIB23064.1"/>
    </source>
</evidence>
<evidence type="ECO:0000256" key="1">
    <source>
        <dbReference type="PROSITE-ProRule" id="PRU00047"/>
    </source>
</evidence>
<keyword evidence="1" id="KW-0863">Zinc-finger</keyword>
<evidence type="ECO:0000313" key="5">
    <source>
        <dbReference type="Proteomes" id="UP000266673"/>
    </source>
</evidence>
<organism evidence="4 5">
    <name type="scientific">Gigaspora rosea</name>
    <dbReference type="NCBI Taxonomy" id="44941"/>
    <lineage>
        <taxon>Eukaryota</taxon>
        <taxon>Fungi</taxon>
        <taxon>Fungi incertae sedis</taxon>
        <taxon>Mucoromycota</taxon>
        <taxon>Glomeromycotina</taxon>
        <taxon>Glomeromycetes</taxon>
        <taxon>Diversisporales</taxon>
        <taxon>Gigasporaceae</taxon>
        <taxon>Gigaspora</taxon>
    </lineage>
</organism>
<protein>
    <recommendedName>
        <fullName evidence="3">CCHC-type domain-containing protein</fullName>
    </recommendedName>
</protein>
<feature type="domain" description="CCHC-type" evidence="3">
    <location>
        <begin position="131"/>
        <end position="144"/>
    </location>
</feature>
<feature type="compositionally biased region" description="Acidic residues" evidence="2">
    <location>
        <begin position="182"/>
        <end position="196"/>
    </location>
</feature>
<dbReference type="Proteomes" id="UP000266673">
    <property type="component" value="Unassembled WGS sequence"/>
</dbReference>
<comment type="caution">
    <text evidence="4">The sequence shown here is derived from an EMBL/GenBank/DDBJ whole genome shotgun (WGS) entry which is preliminary data.</text>
</comment>
<dbReference type="Gene3D" id="4.10.60.10">
    <property type="entry name" value="Zinc finger, CCHC-type"/>
    <property type="match status" value="1"/>
</dbReference>